<keyword evidence="2" id="KW-0732">Signal</keyword>
<protein>
    <submittedName>
        <fullName evidence="3">N-acetylmuramoyl-L-alanine amidase</fullName>
    </submittedName>
</protein>
<dbReference type="PROSITE" id="PS51257">
    <property type="entry name" value="PROKAR_LIPOPROTEIN"/>
    <property type="match status" value="1"/>
</dbReference>
<reference evidence="3 4" key="1">
    <citation type="journal article" date="2012" name="Int. J. Syst. Evol. Microbiol.">
        <title>Characterization of Tetragenococcus strains from sugar thick juice reveals a novel species, Tetragenococcus osmophilus sp. nov., and divides Tetragenococcus halophilus into two subspecies, T. halophilus subsp. halophilus subsp. nov. and T. halophilus subsp. flandriensis subsp. nov.</title>
        <authorList>
            <person name="Juste A."/>
            <person name="Van Trappen S."/>
            <person name="Verreth C."/>
            <person name="Cleenwerck I."/>
            <person name="De Vos P."/>
            <person name="Lievens B."/>
            <person name="Willems K.A."/>
        </authorList>
    </citation>
    <scope>NUCLEOTIDE SEQUENCE [LARGE SCALE GENOMIC DNA]</scope>
    <source>
        <strain evidence="3 4">LMG 26042</strain>
    </source>
</reference>
<organism evidence="3 4">
    <name type="scientific">Tetragenococcus halophilus</name>
    <name type="common">Pediococcus halophilus</name>
    <dbReference type="NCBI Taxonomy" id="51669"/>
    <lineage>
        <taxon>Bacteria</taxon>
        <taxon>Bacillati</taxon>
        <taxon>Bacillota</taxon>
        <taxon>Bacilli</taxon>
        <taxon>Lactobacillales</taxon>
        <taxon>Enterococcaceae</taxon>
        <taxon>Tetragenococcus</taxon>
    </lineage>
</organism>
<feature type="signal peptide" evidence="2">
    <location>
        <begin position="1"/>
        <end position="24"/>
    </location>
</feature>
<sequence>MKKNNILSMLVVIFGLVLFGCSQNNEETVSDTSISTETSTSEEINQSTESQRLTESSESVTTETTTSPSTESSSDEKQEEQETVPVRKYSEEEKDELQQAFLDWAIPRAEEGGMAVTDAYFDHGASGSGDWFAETEDGEIQVQQQSTQEELPGYDAYDIHALKGVVFYVSTSGVTGYDEEPGETHGGVGGGRDYGGQADDDYPIHKYLLGDNGVVYELIGSVEELRAYQAGFGLYNDDGRTKDIEAEYTFKVSNDTDAQKAWQEILQDYQK</sequence>
<accession>A0A3G5FGY1</accession>
<gene>
    <name evidence="3" type="ORF">C7H83_03305</name>
</gene>
<proteinExistence type="predicted"/>
<dbReference type="RefSeq" id="WP_103892331.1">
    <property type="nucleotide sequence ID" value="NZ_CP027768.1"/>
</dbReference>
<dbReference type="Proteomes" id="UP000280475">
    <property type="component" value="Chromosome"/>
</dbReference>
<evidence type="ECO:0000256" key="2">
    <source>
        <dbReference type="SAM" id="SignalP"/>
    </source>
</evidence>
<dbReference type="AlphaFoldDB" id="A0A3G5FGY1"/>
<dbReference type="EMBL" id="CP027768">
    <property type="protein sequence ID" value="AYW49582.1"/>
    <property type="molecule type" value="Genomic_DNA"/>
</dbReference>
<feature type="region of interest" description="Disordered" evidence="1">
    <location>
        <begin position="29"/>
        <end position="92"/>
    </location>
</feature>
<evidence type="ECO:0000313" key="4">
    <source>
        <dbReference type="Proteomes" id="UP000280475"/>
    </source>
</evidence>
<evidence type="ECO:0000256" key="1">
    <source>
        <dbReference type="SAM" id="MobiDB-lite"/>
    </source>
</evidence>
<name>A0A3G5FGY1_TETHA</name>
<evidence type="ECO:0000313" key="3">
    <source>
        <dbReference type="EMBL" id="AYW49582.1"/>
    </source>
</evidence>
<feature type="chain" id="PRO_5039223421" evidence="2">
    <location>
        <begin position="25"/>
        <end position="271"/>
    </location>
</feature>
<feature type="compositionally biased region" description="Low complexity" evidence="1">
    <location>
        <begin position="29"/>
        <end position="72"/>
    </location>
</feature>